<name>A0A6C0HJY4_9ZZZZ</name>
<sequence length="91" mass="10276">MFIVMVVGNPKEAARFLENLQQQYNDLIWMEHDPKFYENTDLFVSCGYEPYPPKGARSITWSGDDGETIARVYKTLLPPAGRVASATMSLS</sequence>
<protein>
    <submittedName>
        <fullName evidence="1">Uncharacterized protein</fullName>
    </submittedName>
</protein>
<accession>A0A6C0HJY4</accession>
<proteinExistence type="predicted"/>
<dbReference type="AlphaFoldDB" id="A0A6C0HJY4"/>
<organism evidence="1">
    <name type="scientific">viral metagenome</name>
    <dbReference type="NCBI Taxonomy" id="1070528"/>
    <lineage>
        <taxon>unclassified sequences</taxon>
        <taxon>metagenomes</taxon>
        <taxon>organismal metagenomes</taxon>
    </lineage>
</organism>
<dbReference type="EMBL" id="MN739976">
    <property type="protein sequence ID" value="QHT80958.1"/>
    <property type="molecule type" value="Genomic_DNA"/>
</dbReference>
<evidence type="ECO:0000313" key="1">
    <source>
        <dbReference type="EMBL" id="QHT80958.1"/>
    </source>
</evidence>
<reference evidence="1" key="1">
    <citation type="journal article" date="2020" name="Nature">
        <title>Giant virus diversity and host interactions through global metagenomics.</title>
        <authorList>
            <person name="Schulz F."/>
            <person name="Roux S."/>
            <person name="Paez-Espino D."/>
            <person name="Jungbluth S."/>
            <person name="Walsh D.A."/>
            <person name="Denef V.J."/>
            <person name="McMahon K.D."/>
            <person name="Konstantinidis K.T."/>
            <person name="Eloe-Fadrosh E.A."/>
            <person name="Kyrpides N.C."/>
            <person name="Woyke T."/>
        </authorList>
    </citation>
    <scope>NUCLEOTIDE SEQUENCE</scope>
    <source>
        <strain evidence="1">GVMAG-M-3300023184-135</strain>
    </source>
</reference>